<dbReference type="AlphaFoldDB" id="A0A2J6X400"/>
<feature type="domain" description="Solute-binding protein family 5" evidence="2">
    <location>
        <begin position="69"/>
        <end position="167"/>
    </location>
</feature>
<sequence>MTLMAVAAMILAACHPTTAPAPQKGGKLTILYWQAVTTLNPHLATGTKDFDGATVILEPLARYNEKNELVPFLAAEIPTVENGGVAADGTSVTWKIKPGLKWSDGTDFTVEDIIFTWKYCADPATACTTKAAFDPIENIEKIDDLTIKITWKEPTADPYIAFVGPFGMILQQKQFGNCI</sequence>
<evidence type="ECO:0000259" key="2">
    <source>
        <dbReference type="Pfam" id="PF00496"/>
    </source>
</evidence>
<accession>A0A2J6X400</accession>
<feature type="non-terminal residue" evidence="3">
    <location>
        <position position="179"/>
    </location>
</feature>
<dbReference type="GO" id="GO:1904680">
    <property type="term" value="F:peptide transmembrane transporter activity"/>
    <property type="evidence" value="ECO:0007669"/>
    <property type="project" value="TreeGrafter"/>
</dbReference>
<evidence type="ECO:0000256" key="1">
    <source>
        <dbReference type="SAM" id="SignalP"/>
    </source>
</evidence>
<name>A0A2J6X400_9CHLR</name>
<feature type="chain" id="PRO_5014410408" evidence="1">
    <location>
        <begin position="22"/>
        <end position="179"/>
    </location>
</feature>
<dbReference type="InterPro" id="IPR039424">
    <property type="entry name" value="SBP_5"/>
</dbReference>
<keyword evidence="1" id="KW-0732">Signal</keyword>
<dbReference type="PANTHER" id="PTHR30290:SF65">
    <property type="entry name" value="MONOACYL PHOSPHATIDYLINOSITOL TETRAMANNOSIDE-BINDING PROTEIN LPQW-RELATED"/>
    <property type="match status" value="1"/>
</dbReference>
<dbReference type="Pfam" id="PF00496">
    <property type="entry name" value="SBP_bac_5"/>
    <property type="match status" value="1"/>
</dbReference>
<dbReference type="EMBL" id="PNIQ01000597">
    <property type="protein sequence ID" value="PMP80781.1"/>
    <property type="molecule type" value="Genomic_DNA"/>
</dbReference>
<reference evidence="3 4" key="1">
    <citation type="submission" date="2018-01" db="EMBL/GenBank/DDBJ databases">
        <title>Metagenomic assembled genomes from two thermal pools in the Uzon Caldera, Kamchatka, Russia.</title>
        <authorList>
            <person name="Wilkins L."/>
            <person name="Ettinger C."/>
        </authorList>
    </citation>
    <scope>NUCLEOTIDE SEQUENCE [LARGE SCALE GENOMIC DNA]</scope>
    <source>
        <strain evidence="3">ZAV-02</strain>
    </source>
</reference>
<dbReference type="Gene3D" id="3.40.190.10">
    <property type="entry name" value="Periplasmic binding protein-like II"/>
    <property type="match status" value="1"/>
</dbReference>
<comment type="caution">
    <text evidence="3">The sequence shown here is derived from an EMBL/GenBank/DDBJ whole genome shotgun (WGS) entry which is preliminary data.</text>
</comment>
<dbReference type="PANTHER" id="PTHR30290">
    <property type="entry name" value="PERIPLASMIC BINDING COMPONENT OF ABC TRANSPORTER"/>
    <property type="match status" value="1"/>
</dbReference>
<evidence type="ECO:0000313" key="4">
    <source>
        <dbReference type="Proteomes" id="UP000243376"/>
    </source>
</evidence>
<protein>
    <submittedName>
        <fullName evidence="3">Peptide ABC transporter substrate-binding protein</fullName>
    </submittedName>
</protein>
<feature type="signal peptide" evidence="1">
    <location>
        <begin position="1"/>
        <end position="21"/>
    </location>
</feature>
<dbReference type="InterPro" id="IPR000914">
    <property type="entry name" value="SBP_5_dom"/>
</dbReference>
<organism evidence="3 4">
    <name type="scientific">Chloroflexus aggregans</name>
    <dbReference type="NCBI Taxonomy" id="152260"/>
    <lineage>
        <taxon>Bacteria</taxon>
        <taxon>Bacillati</taxon>
        <taxon>Chloroflexota</taxon>
        <taxon>Chloroflexia</taxon>
        <taxon>Chloroflexales</taxon>
        <taxon>Chloroflexineae</taxon>
        <taxon>Chloroflexaceae</taxon>
        <taxon>Chloroflexus</taxon>
    </lineage>
</organism>
<dbReference type="Proteomes" id="UP000243376">
    <property type="component" value="Unassembled WGS sequence"/>
</dbReference>
<dbReference type="SUPFAM" id="SSF53850">
    <property type="entry name" value="Periplasmic binding protein-like II"/>
    <property type="match status" value="1"/>
</dbReference>
<gene>
    <name evidence="3" type="ORF">C0184_08980</name>
</gene>
<evidence type="ECO:0000313" key="3">
    <source>
        <dbReference type="EMBL" id="PMP80781.1"/>
    </source>
</evidence>
<proteinExistence type="predicted"/>
<dbReference type="GO" id="GO:0015833">
    <property type="term" value="P:peptide transport"/>
    <property type="evidence" value="ECO:0007669"/>
    <property type="project" value="TreeGrafter"/>
</dbReference>